<protein>
    <submittedName>
        <fullName evidence="1">Thioredoxin</fullName>
    </submittedName>
</protein>
<keyword evidence="2" id="KW-1185">Reference proteome</keyword>
<organism evidence="1 2">
    <name type="scientific">Robiginitalea myxolifaciens</name>
    <dbReference type="NCBI Taxonomy" id="400055"/>
    <lineage>
        <taxon>Bacteria</taxon>
        <taxon>Pseudomonadati</taxon>
        <taxon>Bacteroidota</taxon>
        <taxon>Flavobacteriia</taxon>
        <taxon>Flavobacteriales</taxon>
        <taxon>Flavobacteriaceae</taxon>
        <taxon>Robiginitalea</taxon>
    </lineage>
</organism>
<dbReference type="SUPFAM" id="SSF52833">
    <property type="entry name" value="Thioredoxin-like"/>
    <property type="match status" value="1"/>
</dbReference>
<dbReference type="OrthoDB" id="6120799at2"/>
<dbReference type="RefSeq" id="WP_092981762.1">
    <property type="nucleotide sequence ID" value="NZ_FOYQ01000001.1"/>
</dbReference>
<dbReference type="EMBL" id="FOYQ01000001">
    <property type="protein sequence ID" value="SFR38476.1"/>
    <property type="molecule type" value="Genomic_DNA"/>
</dbReference>
<dbReference type="InterPro" id="IPR036249">
    <property type="entry name" value="Thioredoxin-like_sf"/>
</dbReference>
<name>A0A1I6G8F0_9FLAO</name>
<sequence length="213" mass="24504">MTNRADTLLNETIRAGLKQALKDSWSYSQYREEMARQVEAGETSGIQQSPDRIQYTLLNHRRMKRWEKTFRFPETVASKIKDLLAATSAPKRTWLVLTETWCGDAAPMLPLADAFARAIPGIDLRIASRDDHPELMEQFRTDGALSIPKLLILDQNQEKVLAEWGPRPVPARKLVQDYKAAHGKLTAEFREELQQWYNKDRGQHIAEELAYLL</sequence>
<dbReference type="STRING" id="400055.SAMN04490243_1396"/>
<reference evidence="1 2" key="1">
    <citation type="submission" date="2016-10" db="EMBL/GenBank/DDBJ databases">
        <authorList>
            <person name="de Groot N.N."/>
        </authorList>
    </citation>
    <scope>NUCLEOTIDE SEQUENCE [LARGE SCALE GENOMIC DNA]</scope>
    <source>
        <strain evidence="1 2">DSM 21019</strain>
    </source>
</reference>
<proteinExistence type="predicted"/>
<evidence type="ECO:0000313" key="1">
    <source>
        <dbReference type="EMBL" id="SFR38476.1"/>
    </source>
</evidence>
<dbReference type="Pfam" id="PF14595">
    <property type="entry name" value="Thioredoxin_9"/>
    <property type="match status" value="1"/>
</dbReference>
<gene>
    <name evidence="1" type="ORF">SAMN04490243_1396</name>
</gene>
<dbReference type="AlphaFoldDB" id="A0A1I6G8F0"/>
<dbReference type="Gene3D" id="3.40.30.10">
    <property type="entry name" value="Glutaredoxin"/>
    <property type="match status" value="1"/>
</dbReference>
<evidence type="ECO:0000313" key="2">
    <source>
        <dbReference type="Proteomes" id="UP000199534"/>
    </source>
</evidence>
<dbReference type="Proteomes" id="UP000199534">
    <property type="component" value="Unassembled WGS sequence"/>
</dbReference>
<accession>A0A1I6G8F0</accession>